<feature type="transmembrane region" description="Helical" evidence="2">
    <location>
        <begin position="203"/>
        <end position="225"/>
    </location>
</feature>
<feature type="region of interest" description="Disordered" evidence="1">
    <location>
        <begin position="241"/>
        <end position="269"/>
    </location>
</feature>
<feature type="transmembrane region" description="Helical" evidence="2">
    <location>
        <begin position="442"/>
        <end position="465"/>
    </location>
</feature>
<comment type="caution">
    <text evidence="3">The sequence shown here is derived from an EMBL/GenBank/DDBJ whole genome shotgun (WGS) entry which is preliminary data.</text>
</comment>
<evidence type="ECO:0000256" key="2">
    <source>
        <dbReference type="SAM" id="Phobius"/>
    </source>
</evidence>
<dbReference type="EMBL" id="JAKXMK010000042">
    <property type="protein sequence ID" value="MCH6171387.1"/>
    <property type="molecule type" value="Genomic_DNA"/>
</dbReference>
<keyword evidence="2" id="KW-1133">Transmembrane helix</keyword>
<dbReference type="PANTHER" id="PTHR30354:SF11">
    <property type="entry name" value="PERMEASE"/>
    <property type="match status" value="1"/>
</dbReference>
<evidence type="ECO:0000313" key="3">
    <source>
        <dbReference type="EMBL" id="MCH6171387.1"/>
    </source>
</evidence>
<dbReference type="RefSeq" id="WP_241042191.1">
    <property type="nucleotide sequence ID" value="NZ_BAAAJF010000048.1"/>
</dbReference>
<dbReference type="InterPro" id="IPR003474">
    <property type="entry name" value="Glcn_transporter"/>
</dbReference>
<feature type="transmembrane region" description="Helical" evidence="2">
    <location>
        <begin position="168"/>
        <end position="197"/>
    </location>
</feature>
<keyword evidence="2" id="KW-0812">Transmembrane</keyword>
<feature type="transmembrane region" description="Helical" evidence="2">
    <location>
        <begin position="27"/>
        <end position="45"/>
    </location>
</feature>
<protein>
    <submittedName>
        <fullName evidence="3">GntP family permease</fullName>
    </submittedName>
</protein>
<dbReference type="Pfam" id="PF02447">
    <property type="entry name" value="GntP_permease"/>
    <property type="match status" value="1"/>
</dbReference>
<dbReference type="Proteomes" id="UP001299970">
    <property type="component" value="Unassembled WGS sequence"/>
</dbReference>
<accession>A0ABS9TS62</accession>
<proteinExistence type="predicted"/>
<keyword evidence="2" id="KW-0472">Membrane</keyword>
<keyword evidence="4" id="KW-1185">Reference proteome</keyword>
<feature type="transmembrane region" description="Helical" evidence="2">
    <location>
        <begin position="477"/>
        <end position="499"/>
    </location>
</feature>
<name>A0ABS9TS62_9PSEU</name>
<evidence type="ECO:0000256" key="1">
    <source>
        <dbReference type="SAM" id="MobiDB-lite"/>
    </source>
</evidence>
<feature type="transmembrane region" description="Helical" evidence="2">
    <location>
        <begin position="366"/>
        <end position="386"/>
    </location>
</feature>
<feature type="transmembrane region" description="Helical" evidence="2">
    <location>
        <begin position="324"/>
        <end position="345"/>
    </location>
</feature>
<feature type="transmembrane region" description="Helical" evidence="2">
    <location>
        <begin position="126"/>
        <end position="147"/>
    </location>
</feature>
<feature type="transmembrane region" description="Helical" evidence="2">
    <location>
        <begin position="52"/>
        <end position="70"/>
    </location>
</feature>
<dbReference type="PANTHER" id="PTHR30354">
    <property type="entry name" value="GNT FAMILY GLUCONATE TRANSPORTER"/>
    <property type="match status" value="1"/>
</dbReference>
<reference evidence="3 4" key="1">
    <citation type="submission" date="2022-03" db="EMBL/GenBank/DDBJ databases">
        <title>Pseudonocardia alaer sp. nov., a novel actinomycete isolated from reed forest soil.</title>
        <authorList>
            <person name="Wang L."/>
        </authorList>
    </citation>
    <scope>NUCLEOTIDE SEQUENCE [LARGE SCALE GENOMIC DNA]</scope>
    <source>
        <strain evidence="3 4">Y-16303</strain>
    </source>
</reference>
<evidence type="ECO:0000313" key="4">
    <source>
        <dbReference type="Proteomes" id="UP001299970"/>
    </source>
</evidence>
<sequence>MANLTTDSPHSLDGERHPDGIPPLSDTAIIINTAVAVLAAVLLIVRFRLNPVISLIIGAAYLGLSTGMGAEGTVKAITTGFGEIMAEVGLLIAFGVLTGSMLQEAGAIQRLVGTLLKTFGPQRMPYALSLTLATALQSIFLDVLLVISAPLARNLAPRIGSMGTARMATALAIGLECGIVLMVPGVGTVALAGLLGVPLGRMLIFGLILIIPTVALSVAIMSFVFRHGWWDAAKDEQPGMFGDEATGAQAGEQGQERTHEQAQSTEAVQPTVGATQTALELPEVQQRRHISLIVLFLPLIGALLLIGAGAVLDVAGIENPVVTFVADPVIALLAGLIGTSLVTRYTVGRHRVERSIATGFRESGQILILTGVGGSLAATISAAGLGDILGKYFTASTAAPLLVVWVIAAALHIAVGSVSISAITAAGILAPVAPAIGLDPVLIALAAGAGSLFAVHVTSNTFWLLQSLMGQSTRGTLKTCSVGVSVASVVAILLIQPLALIV</sequence>
<feature type="transmembrane region" description="Helical" evidence="2">
    <location>
        <begin position="290"/>
        <end position="312"/>
    </location>
</feature>
<gene>
    <name evidence="3" type="ORF">MMF94_37330</name>
</gene>
<organism evidence="3 4">
    <name type="scientific">Pseudonocardia alaniniphila</name>
    <dbReference type="NCBI Taxonomy" id="75291"/>
    <lineage>
        <taxon>Bacteria</taxon>
        <taxon>Bacillati</taxon>
        <taxon>Actinomycetota</taxon>
        <taxon>Actinomycetes</taxon>
        <taxon>Pseudonocardiales</taxon>
        <taxon>Pseudonocardiaceae</taxon>
        <taxon>Pseudonocardia</taxon>
    </lineage>
</organism>